<keyword evidence="11" id="KW-0408">Iron</keyword>
<accession>A0A0A9XBP4</accession>
<dbReference type="AlphaFoldDB" id="A0A0A9XBP4"/>
<evidence type="ECO:0000256" key="12">
    <source>
        <dbReference type="ARBA" id="ARBA00023033"/>
    </source>
</evidence>
<keyword evidence="6" id="KW-0349">Heme</keyword>
<dbReference type="GO" id="GO:0005789">
    <property type="term" value="C:endoplasmic reticulum membrane"/>
    <property type="evidence" value="ECO:0007669"/>
    <property type="project" value="UniProtKB-SubCell"/>
</dbReference>
<feature type="non-terminal residue" evidence="15">
    <location>
        <position position="187"/>
    </location>
</feature>
<keyword evidence="10" id="KW-0560">Oxidoreductase</keyword>
<organism evidence="15">
    <name type="scientific">Lygus hesperus</name>
    <name type="common">Western plant bug</name>
    <dbReference type="NCBI Taxonomy" id="30085"/>
    <lineage>
        <taxon>Eukaryota</taxon>
        <taxon>Metazoa</taxon>
        <taxon>Ecdysozoa</taxon>
        <taxon>Arthropoda</taxon>
        <taxon>Hexapoda</taxon>
        <taxon>Insecta</taxon>
        <taxon>Pterygota</taxon>
        <taxon>Neoptera</taxon>
        <taxon>Paraneoptera</taxon>
        <taxon>Hemiptera</taxon>
        <taxon>Heteroptera</taxon>
        <taxon>Panheteroptera</taxon>
        <taxon>Cimicomorpha</taxon>
        <taxon>Miridae</taxon>
        <taxon>Mirini</taxon>
        <taxon>Lygus</taxon>
    </lineage>
</organism>
<keyword evidence="14" id="KW-1133">Transmembrane helix</keyword>
<protein>
    <submittedName>
        <fullName evidence="15">Cytochrome P450 6B7</fullName>
    </submittedName>
</protein>
<evidence type="ECO:0000256" key="8">
    <source>
        <dbReference type="ARBA" id="ARBA00022824"/>
    </source>
</evidence>
<evidence type="ECO:0000256" key="13">
    <source>
        <dbReference type="ARBA" id="ARBA00023136"/>
    </source>
</evidence>
<dbReference type="SUPFAM" id="SSF48264">
    <property type="entry name" value="Cytochrome P450"/>
    <property type="match status" value="1"/>
</dbReference>
<dbReference type="GO" id="GO:0004497">
    <property type="term" value="F:monooxygenase activity"/>
    <property type="evidence" value="ECO:0007669"/>
    <property type="project" value="UniProtKB-KW"/>
</dbReference>
<dbReference type="GO" id="GO:0005506">
    <property type="term" value="F:iron ion binding"/>
    <property type="evidence" value="ECO:0007669"/>
    <property type="project" value="InterPro"/>
</dbReference>
<dbReference type="Gene3D" id="1.10.630.10">
    <property type="entry name" value="Cytochrome P450"/>
    <property type="match status" value="1"/>
</dbReference>
<evidence type="ECO:0000256" key="9">
    <source>
        <dbReference type="ARBA" id="ARBA00022848"/>
    </source>
</evidence>
<dbReference type="GO" id="GO:0016705">
    <property type="term" value="F:oxidoreductase activity, acting on paired donors, with incorporation or reduction of molecular oxygen"/>
    <property type="evidence" value="ECO:0007669"/>
    <property type="project" value="InterPro"/>
</dbReference>
<proteinExistence type="inferred from homology"/>
<evidence type="ECO:0000313" key="15">
    <source>
        <dbReference type="EMBL" id="JAG16233.1"/>
    </source>
</evidence>
<evidence type="ECO:0000256" key="1">
    <source>
        <dbReference type="ARBA" id="ARBA00001971"/>
    </source>
</evidence>
<gene>
    <name evidence="15" type="primary">CYP6B7_1</name>
    <name evidence="15" type="ORF">CM83_23578</name>
</gene>
<evidence type="ECO:0000256" key="3">
    <source>
        <dbReference type="ARBA" id="ARBA00004174"/>
    </source>
</evidence>
<comment type="subcellular location">
    <subcellularLocation>
        <location evidence="4">Endoplasmic reticulum membrane</location>
        <topology evidence="4">Peripheral membrane protein</topology>
    </subcellularLocation>
    <subcellularLocation>
        <location evidence="3">Microsome membrane</location>
        <topology evidence="3">Peripheral membrane protein</topology>
    </subcellularLocation>
</comment>
<evidence type="ECO:0000256" key="5">
    <source>
        <dbReference type="ARBA" id="ARBA00010617"/>
    </source>
</evidence>
<comment type="function">
    <text evidence="2">May be involved in the metabolism of insect hormones and in the breakdown of synthetic insecticides.</text>
</comment>
<evidence type="ECO:0000256" key="14">
    <source>
        <dbReference type="SAM" id="Phobius"/>
    </source>
</evidence>
<dbReference type="PANTHER" id="PTHR24292">
    <property type="entry name" value="CYTOCHROME P450"/>
    <property type="match status" value="1"/>
</dbReference>
<reference evidence="15" key="1">
    <citation type="journal article" date="2014" name="PLoS ONE">
        <title>Transcriptome-Based Identification of ABC Transporters in the Western Tarnished Plant Bug Lygus hesperus.</title>
        <authorList>
            <person name="Hull J.J."/>
            <person name="Chaney K."/>
            <person name="Geib S.M."/>
            <person name="Fabrick J.A."/>
            <person name="Brent C.S."/>
            <person name="Walsh D."/>
            <person name="Lavine L.C."/>
        </authorList>
    </citation>
    <scope>NUCLEOTIDE SEQUENCE</scope>
</reference>
<feature type="transmembrane region" description="Helical" evidence="14">
    <location>
        <begin position="6"/>
        <end position="24"/>
    </location>
</feature>
<keyword evidence="13 14" id="KW-0472">Membrane</keyword>
<keyword evidence="7" id="KW-0479">Metal-binding</keyword>
<evidence type="ECO:0000256" key="4">
    <source>
        <dbReference type="ARBA" id="ARBA00004406"/>
    </source>
</evidence>
<keyword evidence="9" id="KW-0492">Microsome</keyword>
<evidence type="ECO:0000256" key="11">
    <source>
        <dbReference type="ARBA" id="ARBA00023004"/>
    </source>
</evidence>
<evidence type="ECO:0000256" key="7">
    <source>
        <dbReference type="ARBA" id="ARBA00022723"/>
    </source>
</evidence>
<keyword evidence="12" id="KW-0503">Monooxygenase</keyword>
<keyword evidence="14" id="KW-0812">Transmembrane</keyword>
<dbReference type="PANTHER" id="PTHR24292:SF84">
    <property type="entry name" value="CYTOCHROME P450 28A5-RELATED"/>
    <property type="match status" value="1"/>
</dbReference>
<dbReference type="InterPro" id="IPR001128">
    <property type="entry name" value="Cyt_P450"/>
</dbReference>
<evidence type="ECO:0000256" key="6">
    <source>
        <dbReference type="ARBA" id="ARBA00022617"/>
    </source>
</evidence>
<reference evidence="15" key="2">
    <citation type="submission" date="2014-07" db="EMBL/GenBank/DDBJ databases">
        <authorList>
            <person name="Hull J."/>
        </authorList>
    </citation>
    <scope>NUCLEOTIDE SEQUENCE</scope>
</reference>
<comment type="cofactor">
    <cofactor evidence="1">
        <name>heme</name>
        <dbReference type="ChEBI" id="CHEBI:30413"/>
    </cofactor>
</comment>
<evidence type="ECO:0000256" key="2">
    <source>
        <dbReference type="ARBA" id="ARBA00003690"/>
    </source>
</evidence>
<dbReference type="EMBL" id="GBHO01027371">
    <property type="protein sequence ID" value="JAG16233.1"/>
    <property type="molecule type" value="Transcribed_RNA"/>
</dbReference>
<keyword evidence="8" id="KW-0256">Endoplasmic reticulum</keyword>
<dbReference type="InterPro" id="IPR050476">
    <property type="entry name" value="Insect_CytP450_Detox"/>
</dbReference>
<dbReference type="InterPro" id="IPR036396">
    <property type="entry name" value="Cyt_P450_sf"/>
</dbReference>
<evidence type="ECO:0000256" key="10">
    <source>
        <dbReference type="ARBA" id="ARBA00023002"/>
    </source>
</evidence>
<comment type="similarity">
    <text evidence="5">Belongs to the cytochrome P450 family.</text>
</comment>
<dbReference type="Pfam" id="PF00067">
    <property type="entry name" value="p450"/>
    <property type="match status" value="1"/>
</dbReference>
<name>A0A0A9XBP4_LYGHE</name>
<dbReference type="GO" id="GO:0020037">
    <property type="term" value="F:heme binding"/>
    <property type="evidence" value="ECO:0007669"/>
    <property type="project" value="InterPro"/>
</dbReference>
<sequence length="187" mass="21455">MVLDGALIVIALITAVVVWLRWNFGHWRKRGIPYVEPNIIFGNMKEAIIGKIHGAILSQRIYNAFPNEPVVGFFRMRSPVLQIKDMDLIKAILIRNFNSFRNTGMSISKEADPILGRNPFFLKDEEWSNTRRIQTNQHTASKLKTLYGYVDEVKDELVAYVNNNLGMKFVALEFCTRFTIDIVSSCV</sequence>